<keyword evidence="2" id="KW-1185">Reference proteome</keyword>
<sequence length="31" mass="3383">MVALAVLLVLGTLVPVIAPKRLCRAAPRVWR</sequence>
<protein>
    <submittedName>
        <fullName evidence="1">Uncharacterized protein</fullName>
    </submittedName>
</protein>
<accession>A0A9P1JYV5</accession>
<reference evidence="1 2" key="1">
    <citation type="journal article" date="2011" name="PLoS Genet.">
        <title>Azospirillum genomes reveal transition of bacteria from aquatic to terrestrial environments.</title>
        <authorList>
            <person name="Wisniewski-Dye F."/>
            <person name="Borziak K."/>
            <person name="Khalsa-Moyers G."/>
            <person name="Alexandre G."/>
            <person name="Sukharnikov L.O."/>
            <person name="Wuichet K."/>
            <person name="Hurst G.B."/>
            <person name="McDonald W.H."/>
            <person name="Robertson J.S."/>
            <person name="Barbe V."/>
            <person name="Calteau A."/>
            <person name="Rouy Z."/>
            <person name="Mangenot S."/>
            <person name="Prigent-Combaret C."/>
            <person name="Normand P."/>
            <person name="Boyer M."/>
            <person name="Siguier P."/>
            <person name="Dessaux Y."/>
            <person name="Elmerich C."/>
            <person name="Condemine G."/>
            <person name="Krishnen G."/>
            <person name="Kennedy I."/>
            <person name="Paterson A.H."/>
            <person name="Gonzalez V."/>
            <person name="Mavingui P."/>
            <person name="Zhulin I.B."/>
        </authorList>
    </citation>
    <scope>NUCLEOTIDE SEQUENCE [LARGE SCALE GENOMIC DNA]</scope>
    <source>
        <strain evidence="1 2">Sp245</strain>
    </source>
</reference>
<proteinExistence type="predicted"/>
<dbReference type="KEGG" id="abs:AZOBR_p310160"/>
<geneLocation type="plasmid" evidence="1 2">
    <name>AZOBR_p3</name>
</geneLocation>
<evidence type="ECO:0000313" key="2">
    <source>
        <dbReference type="Proteomes" id="UP000007319"/>
    </source>
</evidence>
<dbReference type="EMBL" id="HE577330">
    <property type="protein sequence ID" value="CCD02418.1"/>
    <property type="molecule type" value="Genomic_DNA"/>
</dbReference>
<organism evidence="1 2">
    <name type="scientific">Azospirillum baldaniorum</name>
    <dbReference type="NCBI Taxonomy" id="1064539"/>
    <lineage>
        <taxon>Bacteria</taxon>
        <taxon>Pseudomonadati</taxon>
        <taxon>Pseudomonadota</taxon>
        <taxon>Alphaproteobacteria</taxon>
        <taxon>Rhodospirillales</taxon>
        <taxon>Azospirillaceae</taxon>
        <taxon>Azospirillum</taxon>
    </lineage>
</organism>
<evidence type="ECO:0000313" key="1">
    <source>
        <dbReference type="EMBL" id="CCD02418.1"/>
    </source>
</evidence>
<name>A0A9P1JYV5_9PROT</name>
<gene>
    <name evidence="1" type="ORF">AZOBR_p310160</name>
</gene>
<keyword evidence="1" id="KW-0614">Plasmid</keyword>
<dbReference type="AlphaFoldDB" id="A0A9P1JYV5"/>
<dbReference type="Proteomes" id="UP000007319">
    <property type="component" value="Plasmid AZOBR_p3"/>
</dbReference>